<name>A0A852SZJ6_9MICO</name>
<keyword evidence="1" id="KW-1133">Transmembrane helix</keyword>
<evidence type="ECO:0000313" key="2">
    <source>
        <dbReference type="EMBL" id="NYD74073.1"/>
    </source>
</evidence>
<keyword evidence="1" id="KW-0472">Membrane</keyword>
<dbReference type="EMBL" id="JACCBJ010000001">
    <property type="protein sequence ID" value="NYD74073.1"/>
    <property type="molecule type" value="Genomic_DNA"/>
</dbReference>
<dbReference type="AlphaFoldDB" id="A0A852SZJ6"/>
<evidence type="ECO:0000313" key="3">
    <source>
        <dbReference type="Proteomes" id="UP000589620"/>
    </source>
</evidence>
<reference evidence="2 3" key="1">
    <citation type="submission" date="2020-07" db="EMBL/GenBank/DDBJ databases">
        <title>Sequencing the genomes of 1000 actinobacteria strains.</title>
        <authorList>
            <person name="Klenk H.-P."/>
        </authorList>
    </citation>
    <scope>NUCLEOTIDE SEQUENCE [LARGE SCALE GENOMIC DNA]</scope>
    <source>
        <strain evidence="2 3">DSM 23871</strain>
    </source>
</reference>
<accession>A0A852SZJ6</accession>
<dbReference type="Proteomes" id="UP000589620">
    <property type="component" value="Unassembled WGS sequence"/>
</dbReference>
<comment type="caution">
    <text evidence="2">The sequence shown here is derived from an EMBL/GenBank/DDBJ whole genome shotgun (WGS) entry which is preliminary data.</text>
</comment>
<keyword evidence="1" id="KW-0812">Transmembrane</keyword>
<keyword evidence="3" id="KW-1185">Reference proteome</keyword>
<organism evidence="2 3">
    <name type="scientific">Leifsonia soli</name>
    <dbReference type="NCBI Taxonomy" id="582665"/>
    <lineage>
        <taxon>Bacteria</taxon>
        <taxon>Bacillati</taxon>
        <taxon>Actinomycetota</taxon>
        <taxon>Actinomycetes</taxon>
        <taxon>Micrococcales</taxon>
        <taxon>Microbacteriaceae</taxon>
        <taxon>Leifsonia</taxon>
    </lineage>
</organism>
<dbReference type="RefSeq" id="WP_089909409.1">
    <property type="nucleotide sequence ID" value="NZ_BAAAPX010000001.1"/>
</dbReference>
<proteinExistence type="predicted"/>
<feature type="transmembrane region" description="Helical" evidence="1">
    <location>
        <begin position="31"/>
        <end position="51"/>
    </location>
</feature>
<gene>
    <name evidence="2" type="ORF">BJ963_001592</name>
</gene>
<sequence>MTYDDHPELAEYEPLGERPLRGRTMTVASRVFVVVALSALLLPGILLTISIQTQTAEYTCSVYARHYQPEAQGSSARFEFAGPVGPGWQCYALNTEGDATWVAPLGLIPSTPHQLP</sequence>
<evidence type="ECO:0000256" key="1">
    <source>
        <dbReference type="SAM" id="Phobius"/>
    </source>
</evidence>
<protein>
    <submittedName>
        <fullName evidence="2">Uncharacterized protein</fullName>
    </submittedName>
</protein>